<dbReference type="GO" id="GO:0009451">
    <property type="term" value="P:RNA modification"/>
    <property type="evidence" value="ECO:0007669"/>
    <property type="project" value="InterPro"/>
</dbReference>
<dbReference type="Pfam" id="PF20431">
    <property type="entry name" value="E_motif"/>
    <property type="match status" value="1"/>
</dbReference>
<evidence type="ECO:0000256" key="3">
    <source>
        <dbReference type="PROSITE-ProRule" id="PRU00708"/>
    </source>
</evidence>
<feature type="compositionally biased region" description="Acidic residues" evidence="4">
    <location>
        <begin position="365"/>
        <end position="378"/>
    </location>
</feature>
<dbReference type="InterPro" id="IPR046848">
    <property type="entry name" value="E_motif"/>
</dbReference>
<dbReference type="FunFam" id="1.25.40.10:FF:000158">
    <property type="entry name" value="pentatricopeptide repeat-containing protein At2g33680"/>
    <property type="match status" value="1"/>
</dbReference>
<feature type="compositionally biased region" description="Pro residues" evidence="4">
    <location>
        <begin position="352"/>
        <end position="361"/>
    </location>
</feature>
<reference evidence="5" key="1">
    <citation type="submission" date="2023-07" db="EMBL/GenBank/DDBJ databases">
        <title>A chromosome-level genome assembly of Lolium multiflorum.</title>
        <authorList>
            <person name="Chen Y."/>
            <person name="Copetti D."/>
            <person name="Kolliker R."/>
            <person name="Studer B."/>
        </authorList>
    </citation>
    <scope>NUCLEOTIDE SEQUENCE</scope>
    <source>
        <strain evidence="5">02402/16</strain>
        <tissue evidence="5">Leaf</tissue>
    </source>
</reference>
<evidence type="ECO:0008006" key="7">
    <source>
        <dbReference type="Google" id="ProtNLM"/>
    </source>
</evidence>
<dbReference type="GO" id="GO:0003723">
    <property type="term" value="F:RNA binding"/>
    <property type="evidence" value="ECO:0007669"/>
    <property type="project" value="InterPro"/>
</dbReference>
<evidence type="ECO:0000256" key="4">
    <source>
        <dbReference type="SAM" id="MobiDB-lite"/>
    </source>
</evidence>
<evidence type="ECO:0000313" key="6">
    <source>
        <dbReference type="Proteomes" id="UP001231189"/>
    </source>
</evidence>
<dbReference type="PANTHER" id="PTHR47926:SF372">
    <property type="entry name" value="PENTATRICOPEPTIDE REPEAT-CONTAINING PROTEIN"/>
    <property type="match status" value="1"/>
</dbReference>
<dbReference type="InterPro" id="IPR011990">
    <property type="entry name" value="TPR-like_helical_dom_sf"/>
</dbReference>
<feature type="region of interest" description="Disordered" evidence="4">
    <location>
        <begin position="300"/>
        <end position="321"/>
    </location>
</feature>
<proteinExistence type="predicted"/>
<keyword evidence="1" id="KW-0677">Repeat</keyword>
<sequence>MDGEGHLQWPALAVPVVAPAAALPRPCVLELLSHRVRVTPHGASSEPCTRRVSLPTPWPSAQLSVLLLPHGALLSAPSCSRSLSNVASARAMLGVHDKCGRTCDAHRVFDGMPGWNIVSWNARIAGYMESEKVNFVSSSVIFMYSKTGILDDAKQSFEEADKSSSVPWNSMMFGYAQPGQAQTVYSLFNEMVEQKLDKAKELIDAMPFEPDAMVWMTLLGACRIHGYMELASEVCSYLLVREPRQHSTYIFLSDMYSGLEMWSDRAIVQRAMKNRGLSKVPGWSWIEVNNEMMPRLHGLYDPSKDSSGFTSKVKKDVKHEERRGMQVIMKCSWPKVARLNLVRSPEKELEEPSPPLPPQPQPSDSDGEAADNVEDEETVSIRGPEVMPSCSPESEMPYGNTDDGTSSVSILTDPRASNS</sequence>
<dbReference type="EMBL" id="JAUUTY010000004">
    <property type="protein sequence ID" value="KAK1652275.1"/>
    <property type="molecule type" value="Genomic_DNA"/>
</dbReference>
<dbReference type="Gene3D" id="1.25.40.10">
    <property type="entry name" value="Tetratricopeptide repeat domain"/>
    <property type="match status" value="1"/>
</dbReference>
<dbReference type="AlphaFoldDB" id="A0AAD8SJX7"/>
<dbReference type="PANTHER" id="PTHR47926">
    <property type="entry name" value="PENTATRICOPEPTIDE REPEAT-CONTAINING PROTEIN"/>
    <property type="match status" value="1"/>
</dbReference>
<dbReference type="GO" id="GO:0099402">
    <property type="term" value="P:plant organ development"/>
    <property type="evidence" value="ECO:0007669"/>
    <property type="project" value="UniProtKB-ARBA"/>
</dbReference>
<feature type="region of interest" description="Disordered" evidence="4">
    <location>
        <begin position="344"/>
        <end position="419"/>
    </location>
</feature>
<keyword evidence="6" id="KW-1185">Reference proteome</keyword>
<evidence type="ECO:0000313" key="5">
    <source>
        <dbReference type="EMBL" id="KAK1652275.1"/>
    </source>
</evidence>
<name>A0AAD8SJX7_LOLMU</name>
<dbReference type="Pfam" id="PF01535">
    <property type="entry name" value="PPR"/>
    <property type="match status" value="1"/>
</dbReference>
<dbReference type="PROSITE" id="PS51375">
    <property type="entry name" value="PPR"/>
    <property type="match status" value="1"/>
</dbReference>
<comment type="caution">
    <text evidence="5">The sequence shown here is derived from an EMBL/GenBank/DDBJ whole genome shotgun (WGS) entry which is preliminary data.</text>
</comment>
<feature type="repeat" description="PPR" evidence="3">
    <location>
        <begin position="164"/>
        <end position="198"/>
    </location>
</feature>
<accession>A0AAD8SJX7</accession>
<gene>
    <name evidence="5" type="ORF">QYE76_070080</name>
</gene>
<feature type="compositionally biased region" description="Polar residues" evidence="4">
    <location>
        <begin position="402"/>
        <end position="419"/>
    </location>
</feature>
<dbReference type="InterPro" id="IPR002885">
    <property type="entry name" value="PPR_rpt"/>
</dbReference>
<organism evidence="5 6">
    <name type="scientific">Lolium multiflorum</name>
    <name type="common">Italian ryegrass</name>
    <name type="synonym">Lolium perenne subsp. multiflorum</name>
    <dbReference type="NCBI Taxonomy" id="4521"/>
    <lineage>
        <taxon>Eukaryota</taxon>
        <taxon>Viridiplantae</taxon>
        <taxon>Streptophyta</taxon>
        <taxon>Embryophyta</taxon>
        <taxon>Tracheophyta</taxon>
        <taxon>Spermatophyta</taxon>
        <taxon>Magnoliopsida</taxon>
        <taxon>Liliopsida</taxon>
        <taxon>Poales</taxon>
        <taxon>Poaceae</taxon>
        <taxon>BOP clade</taxon>
        <taxon>Pooideae</taxon>
        <taxon>Poodae</taxon>
        <taxon>Poeae</taxon>
        <taxon>Poeae Chloroplast Group 2 (Poeae type)</taxon>
        <taxon>Loliodinae</taxon>
        <taxon>Loliinae</taxon>
        <taxon>Lolium</taxon>
    </lineage>
</organism>
<evidence type="ECO:0000256" key="1">
    <source>
        <dbReference type="ARBA" id="ARBA00022737"/>
    </source>
</evidence>
<evidence type="ECO:0000256" key="2">
    <source>
        <dbReference type="ARBA" id="ARBA00022946"/>
    </source>
</evidence>
<dbReference type="Proteomes" id="UP001231189">
    <property type="component" value="Unassembled WGS sequence"/>
</dbReference>
<dbReference type="InterPro" id="IPR046960">
    <property type="entry name" value="PPR_At4g14850-like_plant"/>
</dbReference>
<protein>
    <recommendedName>
        <fullName evidence="7">Pentatricopeptide repeat-containing protein</fullName>
    </recommendedName>
</protein>
<keyword evidence="2" id="KW-0809">Transit peptide</keyword>